<dbReference type="InterPro" id="IPR001660">
    <property type="entry name" value="SAM"/>
</dbReference>
<dbReference type="Pfam" id="PF18017">
    <property type="entry name" value="SAM_4"/>
    <property type="match status" value="1"/>
</dbReference>
<dbReference type="InterPro" id="IPR040772">
    <property type="entry name" value="C19orf47_SAM"/>
</dbReference>
<evidence type="ECO:0000259" key="2">
    <source>
        <dbReference type="PROSITE" id="PS50105"/>
    </source>
</evidence>
<dbReference type="PROSITE" id="PS50105">
    <property type="entry name" value="SAM_DOMAIN"/>
    <property type="match status" value="1"/>
</dbReference>
<evidence type="ECO:0000313" key="3">
    <source>
        <dbReference type="EMBL" id="TNN09125.1"/>
    </source>
</evidence>
<evidence type="ECO:0000313" key="4">
    <source>
        <dbReference type="Proteomes" id="UP000311919"/>
    </source>
</evidence>
<dbReference type="InterPro" id="IPR013761">
    <property type="entry name" value="SAM/pointed_sf"/>
</dbReference>
<accession>A0A4Z2CY06</accession>
<feature type="region of interest" description="Disordered" evidence="1">
    <location>
        <begin position="338"/>
        <end position="387"/>
    </location>
</feature>
<comment type="caution">
    <text evidence="3">The sequence shown here is derived from an EMBL/GenBank/DDBJ whole genome shotgun (WGS) entry which is preliminary data.</text>
</comment>
<reference evidence="3 4" key="1">
    <citation type="submission" date="2019-03" db="EMBL/GenBank/DDBJ databases">
        <title>An improved genome assembly of the fluke Schistosoma japonicum.</title>
        <authorList>
            <person name="Hu W."/>
            <person name="Luo F."/>
            <person name="Yin M."/>
            <person name="Mo X."/>
            <person name="Sun C."/>
            <person name="Wu Q."/>
            <person name="Zhu B."/>
            <person name="Xiang M."/>
            <person name="Wang J."/>
            <person name="Wang Y."/>
            <person name="Zhang T."/>
            <person name="Xu B."/>
            <person name="Zheng H."/>
            <person name="Feng Z."/>
        </authorList>
    </citation>
    <scope>NUCLEOTIDE SEQUENCE [LARGE SCALE GENOMIC DNA]</scope>
    <source>
        <strain evidence="3">HuSjv2</strain>
        <tissue evidence="3">Worms</tissue>
    </source>
</reference>
<dbReference type="AlphaFoldDB" id="A0A4Z2CY06"/>
<dbReference type="PANTHER" id="PTHR21359:SF1">
    <property type="entry name" value="DUF5577 DOMAIN-CONTAINING PROTEIN"/>
    <property type="match status" value="1"/>
</dbReference>
<dbReference type="Gene3D" id="1.10.150.50">
    <property type="entry name" value="Transcription Factor, Ets-1"/>
    <property type="match status" value="1"/>
</dbReference>
<dbReference type="GO" id="GO:0005634">
    <property type="term" value="C:nucleus"/>
    <property type="evidence" value="ECO:0007669"/>
    <property type="project" value="TreeGrafter"/>
</dbReference>
<dbReference type="SUPFAM" id="SSF47769">
    <property type="entry name" value="SAM/Pointed domain"/>
    <property type="match status" value="1"/>
</dbReference>
<feature type="region of interest" description="Disordered" evidence="1">
    <location>
        <begin position="154"/>
        <end position="176"/>
    </location>
</feature>
<evidence type="ECO:0000256" key="1">
    <source>
        <dbReference type="SAM" id="MobiDB-lite"/>
    </source>
</evidence>
<dbReference type="CDD" id="cd09531">
    <property type="entry name" value="SAM_CS047"/>
    <property type="match status" value="1"/>
</dbReference>
<gene>
    <name evidence="3" type="ORF">EWB00_006474</name>
</gene>
<sequence length="387" mass="42900">MVIWFVNERKYLGEWVEFFEAAGVPPKLRETYAEIFVEHRINNTILADLDKDHLKDMGITVIGDIISILKQCKKIRHDLSAAPSPVVTSTTSKDCSSTDKNISKNVDDLVPLRRRMNPEIEGKYIVKMPKGTTLKTQKILASIKQKNASKSIHLGNGHAAKPTEPPVSSSFEDNDASDHDNYRVIISKSNTPSSTSGDSVFSRLGNTVNKEDPSTSVLIKRTDPPAAIQRFIRWNLNEDSFSSPLREPASVPGTVVNPSEDSLNFRVVKQVGVFVNSPPQSMKLQASLKRHASDTVFNRLNAPSTTKRPRDQLSYQGILKKSQTQSLKFDDESVSPCSLNNLPMPHTEGVLSRSRVHKVSVKSRLGNRQGKSNAPVHSRLGRASNPL</sequence>
<dbReference type="EMBL" id="SKCS01000398">
    <property type="protein sequence ID" value="TNN09125.1"/>
    <property type="molecule type" value="Genomic_DNA"/>
</dbReference>
<dbReference type="PANTHER" id="PTHR21359">
    <property type="entry name" value="DUF5577 DOMAIN-CONTAINING PROTEIN"/>
    <property type="match status" value="1"/>
</dbReference>
<protein>
    <recommendedName>
        <fullName evidence="2">SAM domain-containing protein</fullName>
    </recommendedName>
</protein>
<dbReference type="OrthoDB" id="10067653at2759"/>
<dbReference type="InterPro" id="IPR039161">
    <property type="entry name" value="C19orf47-like"/>
</dbReference>
<organism evidence="3 4">
    <name type="scientific">Schistosoma japonicum</name>
    <name type="common">Blood fluke</name>
    <dbReference type="NCBI Taxonomy" id="6182"/>
    <lineage>
        <taxon>Eukaryota</taxon>
        <taxon>Metazoa</taxon>
        <taxon>Spiralia</taxon>
        <taxon>Lophotrochozoa</taxon>
        <taxon>Platyhelminthes</taxon>
        <taxon>Trematoda</taxon>
        <taxon>Digenea</taxon>
        <taxon>Strigeidida</taxon>
        <taxon>Schistosomatoidea</taxon>
        <taxon>Schistosomatidae</taxon>
        <taxon>Schistosoma</taxon>
    </lineage>
</organism>
<proteinExistence type="predicted"/>
<name>A0A4Z2CY06_SCHJA</name>
<dbReference type="Proteomes" id="UP000311919">
    <property type="component" value="Unassembled WGS sequence"/>
</dbReference>
<feature type="domain" description="SAM" evidence="2">
    <location>
        <begin position="7"/>
        <end position="78"/>
    </location>
</feature>
<keyword evidence="4" id="KW-1185">Reference proteome</keyword>